<dbReference type="Pfam" id="PF13280">
    <property type="entry name" value="WYL"/>
    <property type="match status" value="1"/>
</dbReference>
<proteinExistence type="predicted"/>
<dbReference type="InterPro" id="IPR036388">
    <property type="entry name" value="WH-like_DNA-bd_sf"/>
</dbReference>
<dbReference type="Gene3D" id="1.10.10.10">
    <property type="entry name" value="Winged helix-like DNA-binding domain superfamily/Winged helix DNA-binding domain"/>
    <property type="match status" value="1"/>
</dbReference>
<organism evidence="3 4">
    <name type="scientific">Clostridium botulinum</name>
    <dbReference type="NCBI Taxonomy" id="1491"/>
    <lineage>
        <taxon>Bacteria</taxon>
        <taxon>Bacillati</taxon>
        <taxon>Bacillota</taxon>
        <taxon>Clostridia</taxon>
        <taxon>Eubacteriales</taxon>
        <taxon>Clostridiaceae</taxon>
        <taxon>Clostridium</taxon>
    </lineage>
</organism>
<reference evidence="3 4" key="1">
    <citation type="submission" date="2018-01" db="EMBL/GenBank/DDBJ databases">
        <title>Genetic Diversity of Clostridium botulinum in seafood.</title>
        <authorList>
            <person name="Athira V."/>
            <person name="Arun Jyothi P.V."/>
            <person name="Lalitha K.V."/>
            <person name="Joseph T.C."/>
        </authorList>
    </citation>
    <scope>NUCLEOTIDE SEQUENCE [LARGE SCALE GENOMIC DNA]</scope>
    <source>
        <strain evidence="3 4">Mfbjulcb5</strain>
    </source>
</reference>
<name>A0AAU8Z0B3_CLOBO</name>
<dbReference type="PANTHER" id="PTHR34580">
    <property type="match status" value="1"/>
</dbReference>
<dbReference type="Pfam" id="PF08279">
    <property type="entry name" value="HTH_11"/>
    <property type="match status" value="1"/>
</dbReference>
<evidence type="ECO:0000259" key="1">
    <source>
        <dbReference type="Pfam" id="PF08279"/>
    </source>
</evidence>
<sequence length="316" mass="36799">MNLGINYNGNKGFRLLSIYERLNKGELLTKDKMAIEFGVSEKTIQRDIDDLRAYLAETHFVETEVLIKYDKSKGGYYLVRFEREWLTNEEVLALCKILLESRAFQKEELNGIIEKLMSQVVPNDKKTVNEIVKNELFQYIPLKHNKKLLSPIWELSQFISKQEIVTFTYARQDGKVNDRIVKPVSIMFSEYYFYLIGFMGDASKDFPTIFRIDRITNLAGTKQHFNIPYKDKFNDGEFRKRVQFMYSGELRKVIFEFKGPSTEAVLDRLPTAEIIGEKNGVYTIRAETYGTGIDMWLRSQGGNVEILTNDFDAKEC</sequence>
<feature type="domain" description="Helix-turn-helix type 11" evidence="1">
    <location>
        <begin position="14"/>
        <end position="65"/>
    </location>
</feature>
<accession>A0AAU8Z0B3</accession>
<dbReference type="Proteomes" id="UP000238070">
    <property type="component" value="Chromosome"/>
</dbReference>
<evidence type="ECO:0000259" key="2">
    <source>
        <dbReference type="Pfam" id="PF13280"/>
    </source>
</evidence>
<dbReference type="InterPro" id="IPR013196">
    <property type="entry name" value="HTH_11"/>
</dbReference>
<feature type="domain" description="WYL" evidence="2">
    <location>
        <begin position="155"/>
        <end position="218"/>
    </location>
</feature>
<dbReference type="AlphaFoldDB" id="A0AAU8Z0B3"/>
<gene>
    <name evidence="3" type="ORF">C3B64_17680</name>
</gene>
<dbReference type="InterPro" id="IPR026881">
    <property type="entry name" value="WYL_dom"/>
</dbReference>
<protein>
    <submittedName>
        <fullName evidence="3">WYL domain-containing protein</fullName>
    </submittedName>
</protein>
<dbReference type="PROSITE" id="PS52050">
    <property type="entry name" value="WYL"/>
    <property type="match status" value="1"/>
</dbReference>
<dbReference type="PANTHER" id="PTHR34580:SF1">
    <property type="entry name" value="PROTEIN PAFC"/>
    <property type="match status" value="1"/>
</dbReference>
<dbReference type="InterPro" id="IPR051534">
    <property type="entry name" value="CBASS_pafABC_assoc_protein"/>
</dbReference>
<dbReference type="EMBL" id="CP027776">
    <property type="protein sequence ID" value="AVP65974.1"/>
    <property type="molecule type" value="Genomic_DNA"/>
</dbReference>
<evidence type="ECO:0000313" key="3">
    <source>
        <dbReference type="EMBL" id="AVP65974.1"/>
    </source>
</evidence>
<evidence type="ECO:0000313" key="4">
    <source>
        <dbReference type="Proteomes" id="UP000238070"/>
    </source>
</evidence>